<proteinExistence type="predicted"/>
<comment type="caution">
    <text evidence="1">The sequence shown here is derived from an EMBL/GenBank/DDBJ whole genome shotgun (WGS) entry which is preliminary data.</text>
</comment>
<name>A0A483F3F3_KLEPN</name>
<dbReference type="EMBL" id="SDCA01000042">
    <property type="protein sequence ID" value="TCW90661.1"/>
    <property type="molecule type" value="Genomic_DNA"/>
</dbReference>
<dbReference type="RefSeq" id="WP_085858167.1">
    <property type="nucleotide sequence ID" value="NZ_CP021955.1"/>
</dbReference>
<evidence type="ECO:0000313" key="1">
    <source>
        <dbReference type="EMBL" id="TCW90661.1"/>
    </source>
</evidence>
<dbReference type="AlphaFoldDB" id="A0A483F3F3"/>
<accession>A0A483F3F3</accession>
<organism evidence="1">
    <name type="scientific">Klebsiella pneumoniae</name>
    <dbReference type="NCBI Taxonomy" id="573"/>
    <lineage>
        <taxon>Bacteria</taxon>
        <taxon>Pseudomonadati</taxon>
        <taxon>Pseudomonadota</taxon>
        <taxon>Gammaproteobacteria</taxon>
        <taxon>Enterobacterales</taxon>
        <taxon>Enterobacteriaceae</taxon>
        <taxon>Klebsiella/Raoultella group</taxon>
        <taxon>Klebsiella</taxon>
        <taxon>Klebsiella pneumoniae complex</taxon>
    </lineage>
</organism>
<gene>
    <name evidence="1" type="ORF">ETE62_23600</name>
</gene>
<reference evidence="1" key="1">
    <citation type="submission" date="2019-01" db="EMBL/GenBank/DDBJ databases">
        <authorList>
            <person name="Lista F."/>
            <person name="Anselmo A."/>
        </authorList>
    </citation>
    <scope>NUCLEOTIDE SEQUENCE</scope>
    <source>
        <strain evidence="1">22S</strain>
    </source>
</reference>
<protein>
    <submittedName>
        <fullName evidence="1">Uncharacterized protein</fullName>
    </submittedName>
</protein>
<sequence>MTISKEEFEELKARTIVMEAALAYTIANLSAKFDDIKPSVVKALKLDATSNSVKAPQVAKALSELAVLIESFNYTKD</sequence>